<dbReference type="SUPFAM" id="SSF143113">
    <property type="entry name" value="NAP-like"/>
    <property type="match status" value="1"/>
</dbReference>
<dbReference type="VEuPathDB" id="VectorBase:GPPI007047"/>
<evidence type="ECO:0000256" key="3">
    <source>
        <dbReference type="SAM" id="MobiDB-lite"/>
    </source>
</evidence>
<dbReference type="STRING" id="67801.A0A1B0BUZ6"/>
<dbReference type="Pfam" id="PF00956">
    <property type="entry name" value="NAP"/>
    <property type="match status" value="1"/>
</dbReference>
<dbReference type="EnsemblMetazoa" id="GPPI007047-RA">
    <property type="protein sequence ID" value="GPPI007047-PA"/>
    <property type="gene ID" value="GPPI007047"/>
</dbReference>
<feature type="compositionally biased region" description="Low complexity" evidence="3">
    <location>
        <begin position="310"/>
        <end position="321"/>
    </location>
</feature>
<dbReference type="Gene3D" id="3.30.1120.90">
    <property type="entry name" value="Nucleosome assembly protein"/>
    <property type="match status" value="1"/>
</dbReference>
<evidence type="ECO:0000256" key="4">
    <source>
        <dbReference type="SAM" id="Phobius"/>
    </source>
</evidence>
<evidence type="ECO:0000256" key="2">
    <source>
        <dbReference type="RuleBase" id="RU003876"/>
    </source>
</evidence>
<evidence type="ECO:0008006" key="7">
    <source>
        <dbReference type="Google" id="ProtNLM"/>
    </source>
</evidence>
<dbReference type="GO" id="GO:0006334">
    <property type="term" value="P:nucleosome assembly"/>
    <property type="evidence" value="ECO:0007669"/>
    <property type="project" value="InterPro"/>
</dbReference>
<reference evidence="6" key="1">
    <citation type="submission" date="2015-01" db="EMBL/GenBank/DDBJ databases">
        <authorList>
            <person name="Aksoy S."/>
            <person name="Warren W."/>
            <person name="Wilson R.K."/>
        </authorList>
    </citation>
    <scope>NUCLEOTIDE SEQUENCE [LARGE SCALE GENOMIC DNA]</scope>
    <source>
        <strain evidence="6">IAEA</strain>
    </source>
</reference>
<evidence type="ECO:0000313" key="5">
    <source>
        <dbReference type="EnsemblMetazoa" id="GPPI007047-PA"/>
    </source>
</evidence>
<dbReference type="EMBL" id="JXJN01002818">
    <property type="status" value="NOT_ANNOTATED_CDS"/>
    <property type="molecule type" value="Genomic_DNA"/>
</dbReference>
<dbReference type="GO" id="GO:0005634">
    <property type="term" value="C:nucleus"/>
    <property type="evidence" value="ECO:0007669"/>
    <property type="project" value="InterPro"/>
</dbReference>
<dbReference type="VEuPathDB" id="VectorBase:GPPI041255"/>
<reference evidence="5" key="2">
    <citation type="submission" date="2020-05" db="UniProtKB">
        <authorList>
            <consortium name="EnsemblMetazoa"/>
        </authorList>
    </citation>
    <scope>IDENTIFICATION</scope>
    <source>
        <strain evidence="5">IAEA</strain>
    </source>
</reference>
<dbReference type="InterPro" id="IPR002164">
    <property type="entry name" value="NAP_family"/>
</dbReference>
<evidence type="ECO:0000256" key="1">
    <source>
        <dbReference type="ARBA" id="ARBA00009947"/>
    </source>
</evidence>
<keyword evidence="4" id="KW-0812">Transmembrane</keyword>
<dbReference type="EnsemblMetazoa" id="GPPI041255-RA">
    <property type="protein sequence ID" value="GPPI041255-PA"/>
    <property type="gene ID" value="GPPI041255"/>
</dbReference>
<dbReference type="Proteomes" id="UP000092460">
    <property type="component" value="Unassembled WGS sequence"/>
</dbReference>
<keyword evidence="6" id="KW-1185">Reference proteome</keyword>
<feature type="transmembrane region" description="Helical" evidence="4">
    <location>
        <begin position="21"/>
        <end position="42"/>
    </location>
</feature>
<feature type="compositionally biased region" description="Acidic residues" evidence="3">
    <location>
        <begin position="293"/>
        <end position="309"/>
    </location>
</feature>
<feature type="region of interest" description="Disordered" evidence="3">
    <location>
        <begin position="288"/>
        <end position="321"/>
    </location>
</feature>
<protein>
    <recommendedName>
        <fullName evidence="7">Nucleosome assembly protein 1-like 1</fullName>
    </recommendedName>
</protein>
<name>A0A1B0BUZ6_9MUSC</name>
<keyword evidence="4" id="KW-0472">Membrane</keyword>
<dbReference type="Gene3D" id="1.20.5.1500">
    <property type="match status" value="1"/>
</dbReference>
<dbReference type="InterPro" id="IPR037231">
    <property type="entry name" value="NAP-like_sf"/>
</dbReference>
<organism evidence="5 6">
    <name type="scientific">Glossina palpalis gambiensis</name>
    <dbReference type="NCBI Taxonomy" id="67801"/>
    <lineage>
        <taxon>Eukaryota</taxon>
        <taxon>Metazoa</taxon>
        <taxon>Ecdysozoa</taxon>
        <taxon>Arthropoda</taxon>
        <taxon>Hexapoda</taxon>
        <taxon>Insecta</taxon>
        <taxon>Pterygota</taxon>
        <taxon>Neoptera</taxon>
        <taxon>Endopterygota</taxon>
        <taxon>Diptera</taxon>
        <taxon>Brachycera</taxon>
        <taxon>Muscomorpha</taxon>
        <taxon>Hippoboscoidea</taxon>
        <taxon>Glossinidae</taxon>
        <taxon>Glossina</taxon>
    </lineage>
</organism>
<proteinExistence type="inferred from homology"/>
<dbReference type="PANTHER" id="PTHR11875">
    <property type="entry name" value="TESTIS-SPECIFIC Y-ENCODED PROTEIN"/>
    <property type="match status" value="1"/>
</dbReference>
<evidence type="ECO:0000313" key="6">
    <source>
        <dbReference type="Proteomes" id="UP000092460"/>
    </source>
</evidence>
<sequence>MEVKTRNTTKIPKTGEKKKPQQVCVCEPFIIIYAATLSAMFFQSISTTPRPTCLEEKYTEDEKKCIVDLKKLYLDTIKLDVDLQKEIYNLEKSYENKHNEIYDKRNKLLEDFKKQTHGGDAGEQGNVANFWLKVLKASYTEFISKRDEKILVYLVDIRAKLYNEPVVKFVIEFYFEPNDYFTNRILTKTYYLNCLPDADDPLSYDGAEIYKCEGCKVDWKHSEKDHDKKAFTSFFDFFNPPTLPDDPEDPNYCDINAILQNDFELGFYLKERVIPKAIMFFTGEIADCQSSESESDSDEDDDDEEDEDNSSTNSAAANTNA</sequence>
<keyword evidence="4" id="KW-1133">Transmembrane helix</keyword>
<dbReference type="AlphaFoldDB" id="A0A1B0BUZ6"/>
<accession>A0A1B0BUZ6</accession>
<comment type="similarity">
    <text evidence="1 2">Belongs to the nucleosome assembly protein (NAP) family.</text>
</comment>
<dbReference type="EMBL" id="JXJN01020989">
    <property type="status" value="NOT_ANNOTATED_CDS"/>
    <property type="molecule type" value="Genomic_DNA"/>
</dbReference>